<dbReference type="PANTHER" id="PTHR12419">
    <property type="entry name" value="OTU DOMAIN CONTAINING PROTEIN"/>
    <property type="match status" value="1"/>
</dbReference>
<keyword evidence="5" id="KW-1185">Reference proteome</keyword>
<evidence type="ECO:0000256" key="2">
    <source>
        <dbReference type="SAM" id="MobiDB-lite"/>
    </source>
</evidence>
<evidence type="ECO:0000313" key="4">
    <source>
        <dbReference type="EMBL" id="CAC5357542.1"/>
    </source>
</evidence>
<dbReference type="Pfam" id="PF02338">
    <property type="entry name" value="OTU"/>
    <property type="match status" value="1"/>
</dbReference>
<dbReference type="InterPro" id="IPR050704">
    <property type="entry name" value="Peptidase_C85-like"/>
</dbReference>
<dbReference type="GO" id="GO:0016579">
    <property type="term" value="P:protein deubiquitination"/>
    <property type="evidence" value="ECO:0007669"/>
    <property type="project" value="TreeGrafter"/>
</dbReference>
<dbReference type="InterPro" id="IPR038765">
    <property type="entry name" value="Papain-like_cys_pep_sf"/>
</dbReference>
<dbReference type="OrthoDB" id="415023at2759"/>
<feature type="domain" description="OTU" evidence="3">
    <location>
        <begin position="160"/>
        <end position="292"/>
    </location>
</feature>
<gene>
    <name evidence="4" type="ORF">MCOR_1183</name>
</gene>
<evidence type="ECO:0000256" key="1">
    <source>
        <dbReference type="ARBA" id="ARBA00022801"/>
    </source>
</evidence>
<sequence>MSDSENEEESVVKRHKKEKKELQAKIQQLKHSVSKGDKKKKKEITEQITKLESELNDKHATELKELKDKSTQEVTDRLSSLETNDTEVDKKHEKAGGGDVETQEDSKEKKVSKAMKRREKQATKNKEREERIKEQELLNLTGARHIEFERIKSILKTKNLQIFEIPSDGNCLYTAISHQVPNETYETLRRKTAQYMRENPDEFLPFLTKENGDSYNEDDFETFLQKTAETAEWGGQLEVKAMSSVLHHPIEIIQGEGPLIKIGEEFGAESLTVCYHRHAFGLGEHYNSVETYVPEEEAFS</sequence>
<dbReference type="EC" id="3.4.19.12" evidence="4"/>
<feature type="compositionally biased region" description="Basic and acidic residues" evidence="2">
    <location>
        <begin position="120"/>
        <end position="129"/>
    </location>
</feature>
<dbReference type="Gene3D" id="3.90.70.80">
    <property type="match status" value="1"/>
</dbReference>
<feature type="region of interest" description="Disordered" evidence="2">
    <location>
        <begin position="1"/>
        <end position="129"/>
    </location>
</feature>
<keyword evidence="1 4" id="KW-0378">Hydrolase</keyword>
<accession>A0A6J7ZYZ0</accession>
<name>A0A6J7ZYZ0_MYTCO</name>
<dbReference type="Proteomes" id="UP000507470">
    <property type="component" value="Unassembled WGS sequence"/>
</dbReference>
<dbReference type="AlphaFoldDB" id="A0A6J7ZYZ0"/>
<proteinExistence type="predicted"/>
<dbReference type="SUPFAM" id="SSF54001">
    <property type="entry name" value="Cysteine proteinases"/>
    <property type="match status" value="1"/>
</dbReference>
<evidence type="ECO:0000259" key="3">
    <source>
        <dbReference type="PROSITE" id="PS50802"/>
    </source>
</evidence>
<evidence type="ECO:0000313" key="5">
    <source>
        <dbReference type="Proteomes" id="UP000507470"/>
    </source>
</evidence>
<organism evidence="4 5">
    <name type="scientific">Mytilus coruscus</name>
    <name type="common">Sea mussel</name>
    <dbReference type="NCBI Taxonomy" id="42192"/>
    <lineage>
        <taxon>Eukaryota</taxon>
        <taxon>Metazoa</taxon>
        <taxon>Spiralia</taxon>
        <taxon>Lophotrochozoa</taxon>
        <taxon>Mollusca</taxon>
        <taxon>Bivalvia</taxon>
        <taxon>Autobranchia</taxon>
        <taxon>Pteriomorphia</taxon>
        <taxon>Mytilida</taxon>
        <taxon>Mytiloidea</taxon>
        <taxon>Mytilidae</taxon>
        <taxon>Mytilinae</taxon>
        <taxon>Mytilus</taxon>
    </lineage>
</organism>
<dbReference type="PANTHER" id="PTHR12419:SF10">
    <property type="entry name" value="DEUBIQUITINASE OTUD6B"/>
    <property type="match status" value="1"/>
</dbReference>
<dbReference type="InterPro" id="IPR003323">
    <property type="entry name" value="OTU_dom"/>
</dbReference>
<protein>
    <submittedName>
        <fullName evidence="4">OTUD6</fullName>
        <ecNumber evidence="4">3.4.19.12</ecNumber>
    </submittedName>
</protein>
<dbReference type="CDD" id="cd22761">
    <property type="entry name" value="OTU_OTUD6"/>
    <property type="match status" value="1"/>
</dbReference>
<dbReference type="PROSITE" id="PS50802">
    <property type="entry name" value="OTU"/>
    <property type="match status" value="1"/>
</dbReference>
<dbReference type="EMBL" id="CACVKT020000204">
    <property type="protein sequence ID" value="CAC5357542.1"/>
    <property type="molecule type" value="Genomic_DNA"/>
</dbReference>
<reference evidence="4 5" key="1">
    <citation type="submission" date="2020-06" db="EMBL/GenBank/DDBJ databases">
        <authorList>
            <person name="Li R."/>
            <person name="Bekaert M."/>
        </authorList>
    </citation>
    <scope>NUCLEOTIDE SEQUENCE [LARGE SCALE GENOMIC DNA]</scope>
    <source>
        <strain evidence="5">wild</strain>
    </source>
</reference>
<feature type="compositionally biased region" description="Basic and acidic residues" evidence="2">
    <location>
        <begin position="43"/>
        <end position="76"/>
    </location>
</feature>
<feature type="compositionally biased region" description="Basic and acidic residues" evidence="2">
    <location>
        <begin position="87"/>
        <end position="96"/>
    </location>
</feature>
<dbReference type="GO" id="GO:0004843">
    <property type="term" value="F:cysteine-type deubiquitinase activity"/>
    <property type="evidence" value="ECO:0007669"/>
    <property type="project" value="UniProtKB-EC"/>
</dbReference>
<dbReference type="InterPro" id="IPR049772">
    <property type="entry name" value="OTU_OTUD6"/>
</dbReference>